<evidence type="ECO:0000256" key="1">
    <source>
        <dbReference type="ARBA" id="ARBA00004141"/>
    </source>
</evidence>
<dbReference type="PANTHER" id="PTHR47681">
    <property type="entry name" value="PHOSPHATIDYLINOSITOL N-ACETYLGLUCOSAMINYLTRANSFERASE SUBUNIT P-RELATED"/>
    <property type="match status" value="1"/>
</dbReference>
<dbReference type="Pfam" id="PF08510">
    <property type="entry name" value="PIG-P"/>
    <property type="match status" value="1"/>
</dbReference>
<gene>
    <name evidence="6" type="ORF">AAHA92_28559</name>
</gene>
<comment type="subcellular location">
    <subcellularLocation>
        <location evidence="1">Membrane</location>
        <topology evidence="1">Multi-pass membrane protein</topology>
    </subcellularLocation>
</comment>
<sequence length="70" mass="8369">MENRGKLVKIKKRVGFVERVYNDNESFNLLDILRHVNVIFIVWAYVPDHCLHSIGIYYYPNRYWALAVPT</sequence>
<proteinExistence type="predicted"/>
<feature type="domain" description="PIG-P" evidence="5">
    <location>
        <begin position="36"/>
        <end position="70"/>
    </location>
</feature>
<evidence type="ECO:0000256" key="2">
    <source>
        <dbReference type="ARBA" id="ARBA00022692"/>
    </source>
</evidence>
<protein>
    <submittedName>
        <fullName evidence="6">Phosphatidylinositol N-acetylglucosaminyltransferase subunit P-like isoform X4</fullName>
    </submittedName>
</protein>
<organism evidence="6 7">
    <name type="scientific">Salvia divinorum</name>
    <name type="common">Maria pastora</name>
    <name type="synonym">Diviner's sage</name>
    <dbReference type="NCBI Taxonomy" id="28513"/>
    <lineage>
        <taxon>Eukaryota</taxon>
        <taxon>Viridiplantae</taxon>
        <taxon>Streptophyta</taxon>
        <taxon>Embryophyta</taxon>
        <taxon>Tracheophyta</taxon>
        <taxon>Spermatophyta</taxon>
        <taxon>Magnoliopsida</taxon>
        <taxon>eudicotyledons</taxon>
        <taxon>Gunneridae</taxon>
        <taxon>Pentapetalae</taxon>
        <taxon>asterids</taxon>
        <taxon>lamiids</taxon>
        <taxon>Lamiales</taxon>
        <taxon>Lamiaceae</taxon>
        <taxon>Nepetoideae</taxon>
        <taxon>Mentheae</taxon>
        <taxon>Salviinae</taxon>
        <taxon>Salvia</taxon>
        <taxon>Salvia subgen. Calosphace</taxon>
    </lineage>
</organism>
<dbReference type="EMBL" id="JBEAFC010000011">
    <property type="protein sequence ID" value="KAL1535825.1"/>
    <property type="molecule type" value="Genomic_DNA"/>
</dbReference>
<keyword evidence="2" id="KW-0812">Transmembrane</keyword>
<evidence type="ECO:0000313" key="6">
    <source>
        <dbReference type="EMBL" id="KAL1535825.1"/>
    </source>
</evidence>
<dbReference type="PANTHER" id="PTHR47681:SF3">
    <property type="entry name" value="PHOSPHATIDYLINOSITOL N-ACETYLGLUCOSAMINYLTRANSFERASE SUBUNIT P-RELATED"/>
    <property type="match status" value="1"/>
</dbReference>
<reference evidence="6 7" key="1">
    <citation type="submission" date="2024-06" db="EMBL/GenBank/DDBJ databases">
        <title>A chromosome level genome sequence of Diviner's sage (Salvia divinorum).</title>
        <authorList>
            <person name="Ford S.A."/>
            <person name="Ro D.-K."/>
            <person name="Ness R.W."/>
            <person name="Phillips M.A."/>
        </authorList>
    </citation>
    <scope>NUCLEOTIDE SEQUENCE [LARGE SCALE GENOMIC DNA]</scope>
    <source>
        <strain evidence="6">SAF-2024a</strain>
        <tissue evidence="6">Leaf</tissue>
    </source>
</reference>
<evidence type="ECO:0000313" key="7">
    <source>
        <dbReference type="Proteomes" id="UP001567538"/>
    </source>
</evidence>
<comment type="caution">
    <text evidence="6">The sequence shown here is derived from an EMBL/GenBank/DDBJ whole genome shotgun (WGS) entry which is preliminary data.</text>
</comment>
<keyword evidence="7" id="KW-1185">Reference proteome</keyword>
<evidence type="ECO:0000256" key="3">
    <source>
        <dbReference type="ARBA" id="ARBA00022989"/>
    </source>
</evidence>
<accession>A0ABD1FVG3</accession>
<dbReference type="GO" id="GO:0016020">
    <property type="term" value="C:membrane"/>
    <property type="evidence" value="ECO:0007669"/>
    <property type="project" value="UniProtKB-SubCell"/>
</dbReference>
<dbReference type="Proteomes" id="UP001567538">
    <property type="component" value="Unassembled WGS sequence"/>
</dbReference>
<dbReference type="AlphaFoldDB" id="A0ABD1FVG3"/>
<keyword evidence="4" id="KW-0472">Membrane</keyword>
<evidence type="ECO:0000256" key="4">
    <source>
        <dbReference type="ARBA" id="ARBA00023136"/>
    </source>
</evidence>
<dbReference type="InterPro" id="IPR013717">
    <property type="entry name" value="PIG-P"/>
</dbReference>
<evidence type="ECO:0000259" key="5">
    <source>
        <dbReference type="Pfam" id="PF08510"/>
    </source>
</evidence>
<name>A0ABD1FVG3_SALDI</name>
<keyword evidence="3" id="KW-1133">Transmembrane helix</keyword>